<dbReference type="Proteomes" id="UP001501577">
    <property type="component" value="Unassembled WGS sequence"/>
</dbReference>
<accession>A0ABN3Y4X4</accession>
<dbReference type="InterPro" id="IPR036166">
    <property type="entry name" value="YxeA-like_sf"/>
</dbReference>
<dbReference type="PANTHER" id="PTHR36433">
    <property type="entry name" value="HYPOTHETICAL CYTOSOLIC PROTEIN"/>
    <property type="match status" value="1"/>
</dbReference>
<dbReference type="NCBIfam" id="TIGR01655">
    <property type="entry name" value="yxeA_fam"/>
    <property type="match status" value="1"/>
</dbReference>
<proteinExistence type="predicted"/>
<comment type="caution">
    <text evidence="1">The sequence shown here is derived from an EMBL/GenBank/DDBJ whole genome shotgun (WGS) entry which is preliminary data.</text>
</comment>
<organism evidence="1 2">
    <name type="scientific">Tetragenococcus solitarius</name>
    <dbReference type="NCBI Taxonomy" id="71453"/>
    <lineage>
        <taxon>Bacteria</taxon>
        <taxon>Bacillati</taxon>
        <taxon>Bacillota</taxon>
        <taxon>Bacilli</taxon>
        <taxon>Lactobacillales</taxon>
        <taxon>Enterococcaceae</taxon>
        <taxon>Tetragenococcus</taxon>
    </lineage>
</organism>
<dbReference type="Gene3D" id="2.40.50.480">
    <property type="match status" value="1"/>
</dbReference>
<name>A0ABN3Y4X4_9ENTE</name>
<dbReference type="Pfam" id="PF06486">
    <property type="entry name" value="DUF1093"/>
    <property type="match status" value="1"/>
</dbReference>
<reference evidence="1 2" key="1">
    <citation type="journal article" date="2019" name="Int. J. Syst. Evol. Microbiol.">
        <title>The Global Catalogue of Microorganisms (GCM) 10K type strain sequencing project: providing services to taxonomists for standard genome sequencing and annotation.</title>
        <authorList>
            <consortium name="The Broad Institute Genomics Platform"/>
            <consortium name="The Broad Institute Genome Sequencing Center for Infectious Disease"/>
            <person name="Wu L."/>
            <person name="Ma J."/>
        </authorList>
    </citation>
    <scope>NUCLEOTIDE SEQUENCE [LARGE SCALE GENOMIC DNA]</scope>
    <source>
        <strain evidence="1 2">JCM 8736</strain>
    </source>
</reference>
<dbReference type="PANTHER" id="PTHR36433:SF2">
    <property type="entry name" value="YXEA FAMILY PROTEIN"/>
    <property type="match status" value="1"/>
</dbReference>
<dbReference type="EMBL" id="BAAAXQ010000044">
    <property type="protein sequence ID" value="GAA3018753.1"/>
    <property type="molecule type" value="Genomic_DNA"/>
</dbReference>
<evidence type="ECO:0000313" key="1">
    <source>
        <dbReference type="EMBL" id="GAA3018753.1"/>
    </source>
</evidence>
<keyword evidence="2" id="KW-1185">Reference proteome</keyword>
<evidence type="ECO:0000313" key="2">
    <source>
        <dbReference type="Proteomes" id="UP001501577"/>
    </source>
</evidence>
<sequence>MKKFLIGIVLIAVLAFGGLKITEKIVQGGDDYYVKITDKGNKNTDRTDDGEPIISYDYALTGVDKSGQKKKMHFTAYKNRPLIQGAYLKVTWNQKKGVTSYKQIKENDIPTKAKEKL</sequence>
<dbReference type="RefSeq" id="WP_068710277.1">
    <property type="nucleotide sequence ID" value="NZ_BAAAXQ010000044.1"/>
</dbReference>
<gene>
    <name evidence="1" type="ORF">GCM10019998_14040</name>
</gene>
<protein>
    <submittedName>
        <fullName evidence="1">YxeA family protein</fullName>
    </submittedName>
</protein>
<dbReference type="SUPFAM" id="SSF159121">
    <property type="entry name" value="BC4932-like"/>
    <property type="match status" value="1"/>
</dbReference>
<dbReference type="InterPro" id="IPR006542">
    <property type="entry name" value="DUF1093"/>
</dbReference>